<evidence type="ECO:0000313" key="2">
    <source>
        <dbReference type="Proteomes" id="UP001363151"/>
    </source>
</evidence>
<dbReference type="SUPFAM" id="SSF47473">
    <property type="entry name" value="EF-hand"/>
    <property type="match status" value="1"/>
</dbReference>
<keyword evidence="2" id="KW-1185">Reference proteome</keyword>
<dbReference type="InterPro" id="IPR011992">
    <property type="entry name" value="EF-hand-dom_pair"/>
</dbReference>
<sequence>MGAAASTKGYTKDQLVALVSSAYASDTETLTISQVSQKLNDKERAAAKASAADPDAGEVESDWKAAVLDEPLSRDDRAVALRAIFDSLDEEGDHSISRREYITTMVARGATWEEASASFKAMDDMGSGRLTVAKFDHYIMKETVELVRTSFKEMDLADGDRERQLSKADVRRFLLQHGLTKDQAMACWTEIDANKNGKVNFREWRHWAEEKLTGLVVAAEQDKAAGAS</sequence>
<dbReference type="InterPro" id="IPR018247">
    <property type="entry name" value="EF_Hand_1_Ca_BS"/>
</dbReference>
<dbReference type="GO" id="GO:0005509">
    <property type="term" value="F:calcium ion binding"/>
    <property type="evidence" value="ECO:0007669"/>
    <property type="project" value="InterPro"/>
</dbReference>
<reference evidence="1 2" key="1">
    <citation type="submission" date="2024-03" db="EMBL/GenBank/DDBJ databases">
        <title>Aureococcus anophagefferens CCMP1851 and Kratosvirus quantuckense: Draft genome of a second virus-susceptible host strain in the model system.</title>
        <authorList>
            <person name="Chase E."/>
            <person name="Truchon A.R."/>
            <person name="Schepens W."/>
            <person name="Wilhelm S.W."/>
        </authorList>
    </citation>
    <scope>NUCLEOTIDE SEQUENCE [LARGE SCALE GENOMIC DNA]</scope>
    <source>
        <strain evidence="1 2">CCMP1851</strain>
    </source>
</reference>
<dbReference type="PROSITE" id="PS50222">
    <property type="entry name" value="EF_HAND_2"/>
    <property type="match status" value="2"/>
</dbReference>
<dbReference type="Proteomes" id="UP001363151">
    <property type="component" value="Unassembled WGS sequence"/>
</dbReference>
<name>A0ABR1G4N5_AURAN</name>
<evidence type="ECO:0000313" key="1">
    <source>
        <dbReference type="EMBL" id="KAK7248074.1"/>
    </source>
</evidence>
<dbReference type="InterPro" id="IPR002048">
    <property type="entry name" value="EF_hand_dom"/>
</dbReference>
<dbReference type="SMART" id="SM00054">
    <property type="entry name" value="EFh"/>
    <property type="match status" value="2"/>
</dbReference>
<gene>
    <name evidence="1" type="ORF">SO694_00087143</name>
</gene>
<dbReference type="KEGG" id="aaf:AURANDRAFT_60740"/>
<protein>
    <submittedName>
        <fullName evidence="1">Uncharacterized protein</fullName>
    </submittedName>
</protein>
<proteinExistence type="predicted"/>
<dbReference type="PROSITE" id="PS00018">
    <property type="entry name" value="EF_HAND_1"/>
    <property type="match status" value="1"/>
</dbReference>
<dbReference type="Gene3D" id="1.10.238.10">
    <property type="entry name" value="EF-hand"/>
    <property type="match status" value="2"/>
</dbReference>
<dbReference type="EMBL" id="JBBJCI010000121">
    <property type="protein sequence ID" value="KAK7248074.1"/>
    <property type="molecule type" value="Genomic_DNA"/>
</dbReference>
<organism evidence="1 2">
    <name type="scientific">Aureococcus anophagefferens</name>
    <name type="common">Harmful bloom alga</name>
    <dbReference type="NCBI Taxonomy" id="44056"/>
    <lineage>
        <taxon>Eukaryota</taxon>
        <taxon>Sar</taxon>
        <taxon>Stramenopiles</taxon>
        <taxon>Ochrophyta</taxon>
        <taxon>Pelagophyceae</taxon>
        <taxon>Pelagomonadales</taxon>
        <taxon>Pelagomonadaceae</taxon>
        <taxon>Aureococcus</taxon>
    </lineage>
</organism>
<comment type="caution">
    <text evidence="1">The sequence shown here is derived from an EMBL/GenBank/DDBJ whole genome shotgun (WGS) entry which is preliminary data.</text>
</comment>
<accession>A0ABR1G4N5</accession>